<dbReference type="OrthoDB" id="3257768at2759"/>
<keyword evidence="3" id="KW-1185">Reference proteome</keyword>
<dbReference type="Proteomes" id="UP000799118">
    <property type="component" value="Unassembled WGS sequence"/>
</dbReference>
<evidence type="ECO:0000256" key="1">
    <source>
        <dbReference type="SAM" id="Coils"/>
    </source>
</evidence>
<dbReference type="EMBL" id="ML769488">
    <property type="protein sequence ID" value="KAE9398079.1"/>
    <property type="molecule type" value="Genomic_DNA"/>
</dbReference>
<gene>
    <name evidence="2" type="ORF">BT96DRAFT_940480</name>
</gene>
<protein>
    <submittedName>
        <fullName evidence="2">Uncharacterized protein</fullName>
    </submittedName>
</protein>
<organism evidence="2 3">
    <name type="scientific">Gymnopus androsaceus JB14</name>
    <dbReference type="NCBI Taxonomy" id="1447944"/>
    <lineage>
        <taxon>Eukaryota</taxon>
        <taxon>Fungi</taxon>
        <taxon>Dikarya</taxon>
        <taxon>Basidiomycota</taxon>
        <taxon>Agaricomycotina</taxon>
        <taxon>Agaricomycetes</taxon>
        <taxon>Agaricomycetidae</taxon>
        <taxon>Agaricales</taxon>
        <taxon>Marasmiineae</taxon>
        <taxon>Omphalotaceae</taxon>
        <taxon>Gymnopus</taxon>
    </lineage>
</organism>
<keyword evidence="1" id="KW-0175">Coiled coil</keyword>
<name>A0A6A4HHQ8_9AGAR</name>
<dbReference type="AlphaFoldDB" id="A0A6A4HHQ8"/>
<evidence type="ECO:0000313" key="3">
    <source>
        <dbReference type="Proteomes" id="UP000799118"/>
    </source>
</evidence>
<sequence length="378" mass="41912">MPAGTVNLGNSSGNGSSFGAWGLGEGGWGNHSWMNENDSGWGVLPLHATWGSLPRERPEETTMVANLQEDFALLSSNHLDEVWTCTWACVQLFHYSEHARENGGRLPSFSKTQMQCHQVELAEELVKQYAEEDEAEAEIVEFKQKIKAALRQQKAAQNAINSLETTVKILNELEVIGNAYWYCPSAPLLNFPLMSARKPAKCPRTNRIIHNAVPLGANKHNRDGFFQLSSREVGINSQGNTQMVALLPQKQSTAWSTRKAWEPELCEDYGAQDLLGHPRGSLRLPQLGEIPDNGQEDAHNRFMAGLKTSQINEWETVCCQWEEAEHPREDETLVNPFAVSDEFLTQAEVEAELTAADAEALEAKGQKPKVLCSSSAVL</sequence>
<feature type="coiled-coil region" evidence="1">
    <location>
        <begin position="125"/>
        <end position="173"/>
    </location>
</feature>
<evidence type="ECO:0000313" key="2">
    <source>
        <dbReference type="EMBL" id="KAE9398079.1"/>
    </source>
</evidence>
<proteinExistence type="predicted"/>
<reference evidence="2" key="1">
    <citation type="journal article" date="2019" name="Environ. Microbiol.">
        <title>Fungal ecological strategies reflected in gene transcription - a case study of two litter decomposers.</title>
        <authorList>
            <person name="Barbi F."/>
            <person name="Kohler A."/>
            <person name="Barry K."/>
            <person name="Baskaran P."/>
            <person name="Daum C."/>
            <person name="Fauchery L."/>
            <person name="Ihrmark K."/>
            <person name="Kuo A."/>
            <person name="LaButti K."/>
            <person name="Lipzen A."/>
            <person name="Morin E."/>
            <person name="Grigoriev I.V."/>
            <person name="Henrissat B."/>
            <person name="Lindahl B."/>
            <person name="Martin F."/>
        </authorList>
    </citation>
    <scope>NUCLEOTIDE SEQUENCE</scope>
    <source>
        <strain evidence="2">JB14</strain>
    </source>
</reference>
<accession>A0A6A4HHQ8</accession>